<dbReference type="InterPro" id="IPR013150">
    <property type="entry name" value="TFIIB_cyclin"/>
</dbReference>
<dbReference type="AlphaFoldDB" id="A0A484IEX9"/>
<evidence type="ECO:0000256" key="5">
    <source>
        <dbReference type="ARBA" id="ARBA00023163"/>
    </source>
</evidence>
<dbReference type="InterPro" id="IPR000812">
    <property type="entry name" value="TFIIB"/>
</dbReference>
<gene>
    <name evidence="7" type="ORF">NFRAN_2995</name>
</gene>
<dbReference type="Gene3D" id="1.10.472.170">
    <property type="match status" value="1"/>
</dbReference>
<keyword evidence="5" id="KW-0804">Transcription</keyword>
<evidence type="ECO:0000256" key="1">
    <source>
        <dbReference type="ARBA" id="ARBA00010857"/>
    </source>
</evidence>
<dbReference type="Proteomes" id="UP000294299">
    <property type="component" value="Chromosome NFRAN"/>
</dbReference>
<dbReference type="KEGG" id="nfn:NFRAN_2995"/>
<dbReference type="Pfam" id="PF00382">
    <property type="entry name" value="TFIIB"/>
    <property type="match status" value="2"/>
</dbReference>
<dbReference type="GO" id="GO:0003743">
    <property type="term" value="F:translation initiation factor activity"/>
    <property type="evidence" value="ECO:0007669"/>
    <property type="project" value="UniProtKB-KW"/>
</dbReference>
<feature type="domain" description="Cyclin-like" evidence="6">
    <location>
        <begin position="127"/>
        <end position="208"/>
    </location>
</feature>
<sequence length="306" mass="33947">MHPEGKVEKSKPLVCEFCKSDSVIFDNVSFEYVCSACGCVSSQDPNSDSMTSFRVNSAYNDRTRTGMPESLAIHNKGLSTLIGIGDTDARGKALEPSQKNSIQRLRTWNNRAQLNDSVSRNLEKALKLLNNFGDKLYLSQAVVEGAAYIYRKAAIKKLAKGRSTLGLVGAALYAACRETATPKTITDIATACNITTKDIMSHYKLILKELSLQMPVLHGPDYVTLICNRLQLSEKTKREALRIYSMVQQNRISIGKNPRALAGSIIYLASQNCNEFLRQVEICQVAEISTVSLRKRCKEIKSKINL</sequence>
<feature type="domain" description="Cyclin-like" evidence="6">
    <location>
        <begin position="221"/>
        <end position="302"/>
    </location>
</feature>
<keyword evidence="7" id="KW-0396">Initiation factor</keyword>
<dbReference type="GO" id="GO:0017025">
    <property type="term" value="F:TBP-class protein binding"/>
    <property type="evidence" value="ECO:0007669"/>
    <property type="project" value="InterPro"/>
</dbReference>
<keyword evidence="8" id="KW-1185">Reference proteome</keyword>
<dbReference type="EMBL" id="LR216287">
    <property type="protein sequence ID" value="VFJ15318.1"/>
    <property type="molecule type" value="Genomic_DNA"/>
</dbReference>
<name>A0A484IEX9_9ARCH</name>
<dbReference type="RefSeq" id="WP_134485279.1">
    <property type="nucleotide sequence ID" value="NZ_LR216287.1"/>
</dbReference>
<keyword evidence="7" id="KW-0648">Protein biosynthesis</keyword>
<comment type="similarity">
    <text evidence="1">Belongs to the TFIIB family.</text>
</comment>
<evidence type="ECO:0000256" key="4">
    <source>
        <dbReference type="ARBA" id="ARBA00023015"/>
    </source>
</evidence>
<dbReference type="SUPFAM" id="SSF57783">
    <property type="entry name" value="Zinc beta-ribbon"/>
    <property type="match status" value="1"/>
</dbReference>
<proteinExistence type="inferred from homology"/>
<dbReference type="PROSITE" id="PS00782">
    <property type="entry name" value="TFIIB"/>
    <property type="match status" value="1"/>
</dbReference>
<dbReference type="PRINTS" id="PR00685">
    <property type="entry name" value="TIFACTORIIB"/>
</dbReference>
<dbReference type="InterPro" id="IPR013763">
    <property type="entry name" value="Cyclin-like_dom"/>
</dbReference>
<protein>
    <recommendedName>
        <fullName evidence="2">Transcription initiation factor IIB</fullName>
    </recommendedName>
</protein>
<dbReference type="GO" id="GO:0097550">
    <property type="term" value="C:transcription preinitiation complex"/>
    <property type="evidence" value="ECO:0007669"/>
    <property type="project" value="TreeGrafter"/>
</dbReference>
<dbReference type="Gene3D" id="1.10.472.10">
    <property type="entry name" value="Cyclin-like"/>
    <property type="match status" value="1"/>
</dbReference>
<dbReference type="PANTHER" id="PTHR11618:SF13">
    <property type="entry name" value="TRANSCRIPTION INITIATION FACTOR IIB"/>
    <property type="match status" value="1"/>
</dbReference>
<dbReference type="InterPro" id="IPR023486">
    <property type="entry name" value="TFIIB_CS"/>
</dbReference>
<evidence type="ECO:0000256" key="3">
    <source>
        <dbReference type="ARBA" id="ARBA00022737"/>
    </source>
</evidence>
<keyword evidence="4" id="KW-0805">Transcription regulation</keyword>
<dbReference type="GeneID" id="39422101"/>
<evidence type="ECO:0000256" key="2">
    <source>
        <dbReference type="ARBA" id="ARBA00013932"/>
    </source>
</evidence>
<organism evidence="7 8">
    <name type="scientific">Candidatus Nitrosocosmicus franklandianus</name>
    <dbReference type="NCBI Taxonomy" id="1798806"/>
    <lineage>
        <taxon>Archaea</taxon>
        <taxon>Nitrososphaerota</taxon>
        <taxon>Nitrososphaeria</taxon>
        <taxon>Nitrososphaerales</taxon>
        <taxon>Nitrososphaeraceae</taxon>
        <taxon>Candidatus Nitrosocosmicus</taxon>
    </lineage>
</organism>
<dbReference type="OrthoDB" id="7429at2157"/>
<accession>A0A484IEX9</accession>
<keyword evidence="3" id="KW-0677">Repeat</keyword>
<dbReference type="InterPro" id="IPR036915">
    <property type="entry name" value="Cyclin-like_sf"/>
</dbReference>
<evidence type="ECO:0000259" key="6">
    <source>
        <dbReference type="SMART" id="SM00385"/>
    </source>
</evidence>
<evidence type="ECO:0000313" key="7">
    <source>
        <dbReference type="EMBL" id="VFJ15318.1"/>
    </source>
</evidence>
<dbReference type="SMART" id="SM00385">
    <property type="entry name" value="CYCLIN"/>
    <property type="match status" value="2"/>
</dbReference>
<dbReference type="GO" id="GO:0070897">
    <property type="term" value="P:transcription preinitiation complex assembly"/>
    <property type="evidence" value="ECO:0007669"/>
    <property type="project" value="InterPro"/>
</dbReference>
<dbReference type="PANTHER" id="PTHR11618">
    <property type="entry name" value="TRANSCRIPTION INITIATION FACTOR IIB-RELATED"/>
    <property type="match status" value="1"/>
</dbReference>
<evidence type="ECO:0000313" key="8">
    <source>
        <dbReference type="Proteomes" id="UP000294299"/>
    </source>
</evidence>
<reference evidence="7 8" key="1">
    <citation type="submission" date="2019-02" db="EMBL/GenBank/DDBJ databases">
        <authorList>
            <person name="Lehtovirta-Morley E L."/>
        </authorList>
    </citation>
    <scope>NUCLEOTIDE SEQUENCE [LARGE SCALE GENOMIC DNA]</scope>
    <source>
        <strain evidence="7">NFRAN1</strain>
    </source>
</reference>
<dbReference type="SUPFAM" id="SSF47954">
    <property type="entry name" value="Cyclin-like"/>
    <property type="match status" value="2"/>
</dbReference>